<keyword evidence="10" id="KW-1185">Reference proteome</keyword>
<dbReference type="Proteomes" id="UP001583186">
    <property type="component" value="Unassembled WGS sequence"/>
</dbReference>
<feature type="repeat" description="ANK" evidence="6">
    <location>
        <begin position="1288"/>
        <end position="1321"/>
    </location>
</feature>
<dbReference type="PANTHER" id="PTHR24198:SF165">
    <property type="entry name" value="ANKYRIN REPEAT-CONTAINING PROTEIN-RELATED"/>
    <property type="match status" value="1"/>
</dbReference>
<dbReference type="PROSITE" id="PS50088">
    <property type="entry name" value="ANK_REPEAT"/>
    <property type="match status" value="8"/>
</dbReference>
<keyword evidence="3" id="KW-0863">Zinc-finger</keyword>
<evidence type="ECO:0000313" key="10">
    <source>
        <dbReference type="Proteomes" id="UP001583186"/>
    </source>
</evidence>
<evidence type="ECO:0000256" key="3">
    <source>
        <dbReference type="ARBA" id="ARBA00022771"/>
    </source>
</evidence>
<feature type="region of interest" description="Disordered" evidence="7">
    <location>
        <begin position="447"/>
        <end position="470"/>
    </location>
</feature>
<evidence type="ECO:0000256" key="5">
    <source>
        <dbReference type="ARBA" id="ARBA00023043"/>
    </source>
</evidence>
<feature type="repeat" description="ANK" evidence="6">
    <location>
        <begin position="654"/>
        <end position="686"/>
    </location>
</feature>
<dbReference type="Gene3D" id="3.30.60.90">
    <property type="match status" value="1"/>
</dbReference>
<accession>A0ABR3ZSS4</accession>
<dbReference type="InterPro" id="IPR036770">
    <property type="entry name" value="Ankyrin_rpt-contain_sf"/>
</dbReference>
<feature type="repeat" description="ANK" evidence="6">
    <location>
        <begin position="892"/>
        <end position="924"/>
    </location>
</feature>
<evidence type="ECO:0000256" key="1">
    <source>
        <dbReference type="ARBA" id="ARBA00022723"/>
    </source>
</evidence>
<gene>
    <name evidence="9" type="ORF">Sste5346_000554</name>
</gene>
<dbReference type="PROSITE" id="PS50297">
    <property type="entry name" value="ANK_REP_REGION"/>
    <property type="match status" value="7"/>
</dbReference>
<dbReference type="InterPro" id="IPR000433">
    <property type="entry name" value="Znf_ZZ"/>
</dbReference>
<dbReference type="InterPro" id="IPR002110">
    <property type="entry name" value="Ankyrin_rpt"/>
</dbReference>
<organism evidence="9 10">
    <name type="scientific">Sporothrix stenoceras</name>
    <dbReference type="NCBI Taxonomy" id="5173"/>
    <lineage>
        <taxon>Eukaryota</taxon>
        <taxon>Fungi</taxon>
        <taxon>Dikarya</taxon>
        <taxon>Ascomycota</taxon>
        <taxon>Pezizomycotina</taxon>
        <taxon>Sordariomycetes</taxon>
        <taxon>Sordariomycetidae</taxon>
        <taxon>Ophiostomatales</taxon>
        <taxon>Ophiostomataceae</taxon>
        <taxon>Sporothrix</taxon>
    </lineage>
</organism>
<dbReference type="PANTHER" id="PTHR24198">
    <property type="entry name" value="ANKYRIN REPEAT AND PROTEIN KINASE DOMAIN-CONTAINING PROTEIN"/>
    <property type="match status" value="1"/>
</dbReference>
<dbReference type="SUPFAM" id="SSF48403">
    <property type="entry name" value="Ankyrin repeat"/>
    <property type="match status" value="3"/>
</dbReference>
<sequence length="1445" mass="158155">MDKNPFGNTPWADEEVVDPGLVFGKEPLKKFAKALVATCPSKKYRAQYESLIVEQCGYDTETIKALRTIVEKDLNNPNAVIPDSITKDVIWDTIARNIEDAFRVSPLWVKVAIGWLVHTLKPFTQEELRSGVQLSTYDHSVPPVVPTLKAIYGPVIYATSKRICFPNERILGYFRDCLSKEKSRLGPDWANLQIPDNNAIANVLTGCIAQESSLLKTPLSMLYLKQYAAEYWRRHLEEGPTDAAKVCSLAEDQKFMQVQRKMEYNFYWTRYKRTKKLRMDGPLVLAVQVGNPSIVASILQETKSAEEVGSAVTMAARYNFGEIVEILLAEHKPPGGMEEDAAMDAALEIAAMHNCSAVYKPVLSWMDKYTDARPKAYHAELLSHVACHAAMLGYLDLLKFVVQSHGAQVNVPILGVVKPLQQAVYYGNAGCAKFLVQEAGAIIYNTKPVPEDDGSHDTASMSSEEGKEDENPLIIAAEQGFKEILTILLDQTAVRIKGHTNGESTVSCDDASDDASDTGNAGDAGDTEGAKDSRKKCLVPWSFIEDALVAACKQSDAETVKHILEHPTVKAVPKSRRPVNSELLSSAIRAQLKPGPDSLAMLILKASKPAESRDDLVHPFVRAAEFGQLEFVRYCLELNDPNAAMAFVNGSDEGDKMALHCAANQGHIDIVRCLLEKNADPNVSDGSGSTPLALAAVSGHAETVHLLLENGADVSWVGPTTIGILASATMSRACELDVSVIRLLLKYGASVNALDNSKHTALHWAAQRGYINILEVLLTQDGIDVTMTGDRDMNALHSAAQSTARTAVIAAEMLIEAGISTQKADVDGWLPLHLAACWNGVDLMQFLLSNDKSKLNARTTNGDTVLHAAYKTPEVLIWLLDQGFDLDMENSEGRTVLMHAAKNGVDESVGLLLAFGASTDSLDRSNRSALHHAVETRSLTVANRLLDANPAVLFQVDSSGTSVLYTAITRVLMPFALRVLNELEKYAKENNIQDDMIRILNAETANTQRSPLVLAARRGDKEVVAKMVKLGADIEKRDYRQLTALTYAIERNDDTIVRLLLEAHLKLNKERKKMEEERKAAAGQEQQSQDDTTKVKDMASAPAKTQPAPLQSAAGAGNVDMVKLVLSYGVDVNEESGQFNTALTAAAARGFSRVVSTLLNHRADPTLGGGSYPNALCAAVSSTSVATIDLLLAKDKSAVLARDIQGRNALLVAVQSRALDAFERVLGVAESLSDGGKAMPFGTALDPDKQGRRLLHFAASSGDVDVLRYFLEHPRLQLKNDIDIPDNDGWTPLHWACRLEEGAEVVELLLACGSDPSLETRDGWTPLNIAQYHDAVGTLPAINVALHERAHTIPIIGACYKCEDCEDYDLCFKCHWSAKSTHYAGHKWKLRDGTEDPGDSRRPPYGAREVNRVRSRVRSRESAISSVVRMERMDTMYHQIARRKD</sequence>
<protein>
    <recommendedName>
        <fullName evidence="8">ZZ-type domain-containing protein</fullName>
    </recommendedName>
</protein>
<feature type="region of interest" description="Disordered" evidence="7">
    <location>
        <begin position="501"/>
        <end position="531"/>
    </location>
</feature>
<evidence type="ECO:0000313" key="9">
    <source>
        <dbReference type="EMBL" id="KAL1903269.1"/>
    </source>
</evidence>
<feature type="region of interest" description="Disordered" evidence="7">
    <location>
        <begin position="1389"/>
        <end position="1414"/>
    </location>
</feature>
<feature type="repeat" description="ANK" evidence="6">
    <location>
        <begin position="687"/>
        <end position="719"/>
    </location>
</feature>
<keyword evidence="1" id="KW-0479">Metal-binding</keyword>
<evidence type="ECO:0000256" key="4">
    <source>
        <dbReference type="ARBA" id="ARBA00022833"/>
    </source>
</evidence>
<dbReference type="Pfam" id="PF00569">
    <property type="entry name" value="ZZ"/>
    <property type="match status" value="1"/>
</dbReference>
<keyword evidence="2" id="KW-0677">Repeat</keyword>
<feature type="compositionally biased region" description="Basic and acidic residues" evidence="7">
    <location>
        <begin position="1390"/>
        <end position="1402"/>
    </location>
</feature>
<dbReference type="Pfam" id="PF12796">
    <property type="entry name" value="Ank_2"/>
    <property type="match status" value="6"/>
</dbReference>
<dbReference type="Gene3D" id="1.25.40.20">
    <property type="entry name" value="Ankyrin repeat-containing domain"/>
    <property type="match status" value="6"/>
</dbReference>
<feature type="domain" description="ZZ-type" evidence="8">
    <location>
        <begin position="1354"/>
        <end position="1381"/>
    </location>
</feature>
<keyword evidence="5 6" id="KW-0040">ANK repeat</keyword>
<evidence type="ECO:0000256" key="6">
    <source>
        <dbReference type="PROSITE-ProRule" id="PRU00023"/>
    </source>
</evidence>
<dbReference type="SUPFAM" id="SSF57850">
    <property type="entry name" value="RING/U-box"/>
    <property type="match status" value="1"/>
</dbReference>
<keyword evidence="4" id="KW-0862">Zinc</keyword>
<feature type="repeat" description="ANK" evidence="6">
    <location>
        <begin position="1250"/>
        <end position="1273"/>
    </location>
</feature>
<evidence type="ECO:0000256" key="7">
    <source>
        <dbReference type="SAM" id="MobiDB-lite"/>
    </source>
</evidence>
<feature type="region of interest" description="Disordered" evidence="7">
    <location>
        <begin position="1072"/>
        <end position="1112"/>
    </location>
</feature>
<dbReference type="SMART" id="SM00248">
    <property type="entry name" value="ANK"/>
    <property type="match status" value="23"/>
</dbReference>
<dbReference type="CDD" id="cd02249">
    <property type="entry name" value="ZZ"/>
    <property type="match status" value="1"/>
</dbReference>
<dbReference type="EMBL" id="JAWCUI010000002">
    <property type="protein sequence ID" value="KAL1903269.1"/>
    <property type="molecule type" value="Genomic_DNA"/>
</dbReference>
<reference evidence="9 10" key="1">
    <citation type="journal article" date="2024" name="IMA Fungus">
        <title>IMA Genome - F19 : A genome assembly and annotation guide to empower mycologists, including annotated draft genome sequences of Ceratocystis pirilliformis, Diaporthe australafricana, Fusarium ophioides, Paecilomyces lecythidis, and Sporothrix stenoceras.</title>
        <authorList>
            <person name="Aylward J."/>
            <person name="Wilson A.M."/>
            <person name="Visagie C.M."/>
            <person name="Spraker J."/>
            <person name="Barnes I."/>
            <person name="Buitendag C."/>
            <person name="Ceriani C."/>
            <person name="Del Mar Angel L."/>
            <person name="du Plessis D."/>
            <person name="Fuchs T."/>
            <person name="Gasser K."/>
            <person name="Kramer D."/>
            <person name="Li W."/>
            <person name="Munsamy K."/>
            <person name="Piso A."/>
            <person name="Price J.L."/>
            <person name="Sonnekus B."/>
            <person name="Thomas C."/>
            <person name="van der Nest A."/>
            <person name="van Dijk A."/>
            <person name="van Heerden A."/>
            <person name="van Vuuren N."/>
            <person name="Yilmaz N."/>
            <person name="Duong T.A."/>
            <person name="van der Merwe N.A."/>
            <person name="Wingfield M.J."/>
            <person name="Wingfield B.D."/>
        </authorList>
    </citation>
    <scope>NUCLEOTIDE SEQUENCE [LARGE SCALE GENOMIC DNA]</scope>
    <source>
        <strain evidence="9 10">CMW 5346</strain>
    </source>
</reference>
<comment type="caution">
    <text evidence="9">The sequence shown here is derived from an EMBL/GenBank/DDBJ whole genome shotgun (WGS) entry which is preliminary data.</text>
</comment>
<evidence type="ECO:0000256" key="2">
    <source>
        <dbReference type="ARBA" id="ARBA00022737"/>
    </source>
</evidence>
<dbReference type="InterPro" id="IPR043145">
    <property type="entry name" value="Znf_ZZ_sf"/>
</dbReference>
<proteinExistence type="predicted"/>
<name>A0ABR3ZSS4_9PEZI</name>
<evidence type="ECO:0000259" key="8">
    <source>
        <dbReference type="Pfam" id="PF00569"/>
    </source>
</evidence>
<feature type="repeat" description="ANK" evidence="6">
    <location>
        <begin position="1105"/>
        <end position="1137"/>
    </location>
</feature>
<feature type="repeat" description="ANK" evidence="6">
    <location>
        <begin position="757"/>
        <end position="790"/>
    </location>
</feature>
<dbReference type="PRINTS" id="PR01415">
    <property type="entry name" value="ANKYRIN"/>
</dbReference>
<feature type="repeat" description="ANK" evidence="6">
    <location>
        <begin position="1007"/>
        <end position="1039"/>
    </location>
</feature>
<dbReference type="Pfam" id="PF00023">
    <property type="entry name" value="Ank"/>
    <property type="match status" value="1"/>
</dbReference>